<dbReference type="RefSeq" id="WP_407939325.1">
    <property type="nucleotide sequence ID" value="NZ_WRPP01000001.1"/>
</dbReference>
<dbReference type="EMBL" id="WRPP01000001">
    <property type="protein sequence ID" value="MVU76671.1"/>
    <property type="molecule type" value="Genomic_DNA"/>
</dbReference>
<organism evidence="2 3">
    <name type="scientific">Nocardia terrae</name>
    <dbReference type="NCBI Taxonomy" id="2675851"/>
    <lineage>
        <taxon>Bacteria</taxon>
        <taxon>Bacillati</taxon>
        <taxon>Actinomycetota</taxon>
        <taxon>Actinomycetes</taxon>
        <taxon>Mycobacteriales</taxon>
        <taxon>Nocardiaceae</taxon>
        <taxon>Nocardia</taxon>
    </lineage>
</organism>
<protein>
    <submittedName>
        <fullName evidence="2">Helix-turn-helix domain-containing protein</fullName>
    </submittedName>
</protein>
<evidence type="ECO:0000313" key="2">
    <source>
        <dbReference type="EMBL" id="MVU76671.1"/>
    </source>
</evidence>
<dbReference type="Pfam" id="PF12323">
    <property type="entry name" value="HTH_OrfB_IS605"/>
    <property type="match status" value="1"/>
</dbReference>
<dbReference type="Proteomes" id="UP000466794">
    <property type="component" value="Unassembled WGS sequence"/>
</dbReference>
<comment type="caution">
    <text evidence="2">The sequence shown here is derived from an EMBL/GenBank/DDBJ whole genome shotgun (WGS) entry which is preliminary data.</text>
</comment>
<reference evidence="2 3" key="1">
    <citation type="submission" date="2019-12" db="EMBL/GenBank/DDBJ databases">
        <title>Nocardia sp. nov. ET3-3 isolated from soil.</title>
        <authorList>
            <person name="Kanchanasin P."/>
            <person name="Tanasupawat S."/>
            <person name="Yuki M."/>
            <person name="Kudo T."/>
        </authorList>
    </citation>
    <scope>NUCLEOTIDE SEQUENCE [LARGE SCALE GENOMIC DNA]</scope>
    <source>
        <strain evidence="2 3">ET3-3</strain>
    </source>
</reference>
<name>A0A7K1UQQ9_9NOCA</name>
<sequence length="79" mass="8437">MDLVGVSAISSCCVSPGLPSLERVSEAGFMSSARAPGPTMQAYRFVLEPTSDQEEALRSHCGAARFVYNWGPTGVAELW</sequence>
<evidence type="ECO:0000313" key="3">
    <source>
        <dbReference type="Proteomes" id="UP000466794"/>
    </source>
</evidence>
<dbReference type="InterPro" id="IPR021027">
    <property type="entry name" value="Transposase_put_HTH"/>
</dbReference>
<feature type="domain" description="Transposase putative helix-turn-helix" evidence="1">
    <location>
        <begin position="41"/>
        <end position="71"/>
    </location>
</feature>
<gene>
    <name evidence="2" type="ORF">GPX89_05355</name>
</gene>
<evidence type="ECO:0000259" key="1">
    <source>
        <dbReference type="Pfam" id="PF12323"/>
    </source>
</evidence>
<accession>A0A7K1UQQ9</accession>
<proteinExistence type="predicted"/>
<dbReference type="AlphaFoldDB" id="A0A7K1UQQ9"/>
<keyword evidence="3" id="KW-1185">Reference proteome</keyword>